<evidence type="ECO:0000313" key="2">
    <source>
        <dbReference type="EMBL" id="KAF0699721.1"/>
    </source>
</evidence>
<evidence type="ECO:0000313" key="4">
    <source>
        <dbReference type="Proteomes" id="UP000332933"/>
    </source>
</evidence>
<dbReference type="InterPro" id="IPR011583">
    <property type="entry name" value="Chitinase_II/V-like_cat"/>
</dbReference>
<proteinExistence type="predicted"/>
<dbReference type="OrthoDB" id="70885at2759"/>
<dbReference type="GO" id="GO:0005576">
    <property type="term" value="C:extracellular region"/>
    <property type="evidence" value="ECO:0007669"/>
    <property type="project" value="TreeGrafter"/>
</dbReference>
<evidence type="ECO:0000259" key="1">
    <source>
        <dbReference type="PROSITE" id="PS51910"/>
    </source>
</evidence>
<sequence length="377" mass="41194">MAPHRFKNVVYFTEWSSVALSQVDWSSITHIAYAFGKPHADGSISFADPYAAFDRVDATLRLGGHFGHAHELKTRFRGTKVGLALGGWTWSDHFSAIARSARKRERFVAAAVQWVVDLGLDFIDLDWEYPVEGGDAGTPHHPGDAANLVLLVREFRAQLGQLAFKTELSVAAPGSPMCYRHWDLAVLSSLVDRVHVMAYDFAGGWSPRVAHHANLYPPRKKTADTLSIERLVLEYIRMGCCPEKIVLGIPLYGRVFQGAAGGLDSTFTATTDAPYNTLPRPGAIERLDAVAGAAYSIDPTTHEVVSYDSPVSLAAKLAFVKKHKLGGTMFWSVDSDAAVSTGRSLVAQAHAFYGHDNMDFGDNHAGDCARYTLNEQA</sequence>
<dbReference type="SUPFAM" id="SSF54556">
    <property type="entry name" value="Chitinase insertion domain"/>
    <property type="match status" value="1"/>
</dbReference>
<dbReference type="GO" id="GO:0006032">
    <property type="term" value="P:chitin catabolic process"/>
    <property type="evidence" value="ECO:0007669"/>
    <property type="project" value="TreeGrafter"/>
</dbReference>
<dbReference type="PROSITE" id="PS51910">
    <property type="entry name" value="GH18_2"/>
    <property type="match status" value="1"/>
</dbReference>
<organism evidence="3 4">
    <name type="scientific">Aphanomyces stellatus</name>
    <dbReference type="NCBI Taxonomy" id="120398"/>
    <lineage>
        <taxon>Eukaryota</taxon>
        <taxon>Sar</taxon>
        <taxon>Stramenopiles</taxon>
        <taxon>Oomycota</taxon>
        <taxon>Saprolegniomycetes</taxon>
        <taxon>Saprolegniales</taxon>
        <taxon>Verrucalvaceae</taxon>
        <taxon>Aphanomyces</taxon>
    </lineage>
</organism>
<dbReference type="Gene3D" id="3.10.50.10">
    <property type="match status" value="1"/>
</dbReference>
<dbReference type="Proteomes" id="UP000332933">
    <property type="component" value="Unassembled WGS sequence"/>
</dbReference>
<dbReference type="SUPFAM" id="SSF51445">
    <property type="entry name" value="(Trans)glycosidases"/>
    <property type="match status" value="1"/>
</dbReference>
<dbReference type="Pfam" id="PF00704">
    <property type="entry name" value="Glyco_hydro_18"/>
    <property type="match status" value="1"/>
</dbReference>
<dbReference type="EMBL" id="CAADRA010005180">
    <property type="protein sequence ID" value="VFT86614.1"/>
    <property type="molecule type" value="Genomic_DNA"/>
</dbReference>
<dbReference type="InterPro" id="IPR029070">
    <property type="entry name" value="Chitinase_insertion_sf"/>
</dbReference>
<dbReference type="SMART" id="SM00636">
    <property type="entry name" value="Glyco_18"/>
    <property type="match status" value="1"/>
</dbReference>
<dbReference type="PANTHER" id="PTHR11177">
    <property type="entry name" value="CHITINASE"/>
    <property type="match status" value="1"/>
</dbReference>
<dbReference type="GO" id="GO:0004568">
    <property type="term" value="F:chitinase activity"/>
    <property type="evidence" value="ECO:0007669"/>
    <property type="project" value="TreeGrafter"/>
</dbReference>
<dbReference type="GO" id="GO:0008061">
    <property type="term" value="F:chitin binding"/>
    <property type="evidence" value="ECO:0007669"/>
    <property type="project" value="InterPro"/>
</dbReference>
<dbReference type="InterPro" id="IPR050314">
    <property type="entry name" value="Glycosyl_Hydrlase_18"/>
</dbReference>
<gene>
    <name evidence="3" type="primary">Aste57867_9735</name>
    <name evidence="2" type="ORF">As57867_009697</name>
    <name evidence="3" type="ORF">ASTE57867_9735</name>
</gene>
<dbReference type="PANTHER" id="PTHR11177:SF317">
    <property type="entry name" value="CHITINASE 12-RELATED"/>
    <property type="match status" value="1"/>
</dbReference>
<dbReference type="CDD" id="cd06548">
    <property type="entry name" value="GH18_chitinase"/>
    <property type="match status" value="1"/>
</dbReference>
<dbReference type="EMBL" id="VJMH01005159">
    <property type="protein sequence ID" value="KAF0699721.1"/>
    <property type="molecule type" value="Genomic_DNA"/>
</dbReference>
<feature type="domain" description="GH18" evidence="1">
    <location>
        <begin position="6"/>
        <end position="349"/>
    </location>
</feature>
<dbReference type="InterPro" id="IPR017853">
    <property type="entry name" value="GH"/>
</dbReference>
<dbReference type="Gene3D" id="3.20.20.80">
    <property type="entry name" value="Glycosidases"/>
    <property type="match status" value="1"/>
</dbReference>
<reference evidence="3 4" key="1">
    <citation type="submission" date="2019-03" db="EMBL/GenBank/DDBJ databases">
        <authorList>
            <person name="Gaulin E."/>
            <person name="Dumas B."/>
        </authorList>
    </citation>
    <scope>NUCLEOTIDE SEQUENCE [LARGE SCALE GENOMIC DNA]</scope>
    <source>
        <strain evidence="3">CBS 568.67</strain>
    </source>
</reference>
<name>A0A485KNM9_9STRA</name>
<dbReference type="AlphaFoldDB" id="A0A485KNM9"/>
<accession>A0A485KNM9</accession>
<dbReference type="InterPro" id="IPR001223">
    <property type="entry name" value="Glyco_hydro18_cat"/>
</dbReference>
<dbReference type="GO" id="GO:0005975">
    <property type="term" value="P:carbohydrate metabolic process"/>
    <property type="evidence" value="ECO:0007669"/>
    <property type="project" value="InterPro"/>
</dbReference>
<reference evidence="2" key="2">
    <citation type="submission" date="2019-06" db="EMBL/GenBank/DDBJ databases">
        <title>Genomics analysis of Aphanomyces spp. identifies a new class of oomycete effector associated with host adaptation.</title>
        <authorList>
            <person name="Gaulin E."/>
        </authorList>
    </citation>
    <scope>NUCLEOTIDE SEQUENCE</scope>
    <source>
        <strain evidence="2">CBS 578.67</strain>
    </source>
</reference>
<protein>
    <submittedName>
        <fullName evidence="3">Aste57867_9735 protein</fullName>
    </submittedName>
</protein>
<evidence type="ECO:0000313" key="3">
    <source>
        <dbReference type="EMBL" id="VFT86614.1"/>
    </source>
</evidence>
<keyword evidence="4" id="KW-1185">Reference proteome</keyword>